<keyword evidence="1" id="KW-0812">Transmembrane</keyword>
<organism evidence="3 4">
    <name type="scientific">Allocatelliglobosispora scoriae</name>
    <dbReference type="NCBI Taxonomy" id="643052"/>
    <lineage>
        <taxon>Bacteria</taxon>
        <taxon>Bacillati</taxon>
        <taxon>Actinomycetota</taxon>
        <taxon>Actinomycetes</taxon>
        <taxon>Micromonosporales</taxon>
        <taxon>Micromonosporaceae</taxon>
        <taxon>Allocatelliglobosispora</taxon>
    </lineage>
</organism>
<evidence type="ECO:0000259" key="2">
    <source>
        <dbReference type="Pfam" id="PF13490"/>
    </source>
</evidence>
<feature type="domain" description="Putative zinc-finger" evidence="2">
    <location>
        <begin position="4"/>
        <end position="38"/>
    </location>
</feature>
<reference evidence="3 4" key="1">
    <citation type="submission" date="2020-08" db="EMBL/GenBank/DDBJ databases">
        <title>Sequencing the genomes of 1000 actinobacteria strains.</title>
        <authorList>
            <person name="Klenk H.-P."/>
        </authorList>
    </citation>
    <scope>NUCLEOTIDE SEQUENCE [LARGE SCALE GENOMIC DNA]</scope>
    <source>
        <strain evidence="3 4">DSM 45362</strain>
    </source>
</reference>
<evidence type="ECO:0000313" key="4">
    <source>
        <dbReference type="Proteomes" id="UP000587527"/>
    </source>
</evidence>
<feature type="transmembrane region" description="Helical" evidence="1">
    <location>
        <begin position="143"/>
        <end position="161"/>
    </location>
</feature>
<evidence type="ECO:0000256" key="1">
    <source>
        <dbReference type="SAM" id="Phobius"/>
    </source>
</evidence>
<keyword evidence="1" id="KW-1133">Transmembrane helix</keyword>
<sequence length="203" mass="21454">MNDCDAIRIGLSARLDGEDPGTSVDTLDHHLSGCAECRGWLAGAERVTRQARAHPVAVPDLTLSILAAVNADRRQRVDDAARNRRQILRIAVGVAAFVQLALAVPVLFNGGVGPHATREMASFDIALAVGFALAAWRPERARAFVPVAFVLAACLTLTSGFDIASAEVQLRHEAGHIAALVQAGLLWALGRGTVLRSPRTVAA</sequence>
<dbReference type="AlphaFoldDB" id="A0A841BPC5"/>
<protein>
    <submittedName>
        <fullName evidence="3">Putative anti-sigma-YlaC factor YlaD</fullName>
    </submittedName>
</protein>
<keyword evidence="1" id="KW-0472">Membrane</keyword>
<feature type="transmembrane region" description="Helical" evidence="1">
    <location>
        <begin position="87"/>
        <end position="108"/>
    </location>
</feature>
<feature type="transmembrane region" description="Helical" evidence="1">
    <location>
        <begin position="120"/>
        <end position="136"/>
    </location>
</feature>
<feature type="transmembrane region" description="Helical" evidence="1">
    <location>
        <begin position="173"/>
        <end position="190"/>
    </location>
</feature>
<dbReference type="Pfam" id="PF13490">
    <property type="entry name" value="zf-HC2"/>
    <property type="match status" value="1"/>
</dbReference>
<accession>A0A841BPC5</accession>
<dbReference type="Proteomes" id="UP000587527">
    <property type="component" value="Unassembled WGS sequence"/>
</dbReference>
<dbReference type="InterPro" id="IPR027383">
    <property type="entry name" value="Znf_put"/>
</dbReference>
<proteinExistence type="predicted"/>
<evidence type="ECO:0000313" key="3">
    <source>
        <dbReference type="EMBL" id="MBB5870124.1"/>
    </source>
</evidence>
<keyword evidence="4" id="KW-1185">Reference proteome</keyword>
<name>A0A841BPC5_9ACTN</name>
<dbReference type="RefSeq" id="WP_184837278.1">
    <property type="nucleotide sequence ID" value="NZ_JACHMN010000002.1"/>
</dbReference>
<gene>
    <name evidence="3" type="ORF">F4553_003503</name>
</gene>
<comment type="caution">
    <text evidence="3">The sequence shown here is derived from an EMBL/GenBank/DDBJ whole genome shotgun (WGS) entry which is preliminary data.</text>
</comment>
<dbReference type="EMBL" id="JACHMN010000002">
    <property type="protein sequence ID" value="MBB5870124.1"/>
    <property type="molecule type" value="Genomic_DNA"/>
</dbReference>